<dbReference type="AlphaFoldDB" id="L0HBJ6"/>
<evidence type="ECO:0000313" key="2">
    <source>
        <dbReference type="Proteomes" id="UP000010824"/>
    </source>
</evidence>
<reference evidence="1 2" key="2">
    <citation type="journal article" date="2014" name="Genome Announc.">
        <title>Complete Genome Sequence of Methanoregula formicica SMSPT, a Mesophilic Hydrogenotrophic Methanogen Isolated from a Methanogenic Upflow Anaerobic Sludge Blanket Reactor.</title>
        <authorList>
            <person name="Yamamoto K."/>
            <person name="Tamaki H."/>
            <person name="Cadillo-Quiroz H."/>
            <person name="Imachi H."/>
            <person name="Kyrpides N."/>
            <person name="Woyke T."/>
            <person name="Goodwin L."/>
            <person name="Zinder S.H."/>
            <person name="Kamagata Y."/>
            <person name="Liu W.T."/>
        </authorList>
    </citation>
    <scope>NUCLEOTIDE SEQUENCE [LARGE SCALE GENOMIC DNA]</scope>
    <source>
        <strain evidence="2">DSM 22288 / NBRC 105244 / SMSP</strain>
    </source>
</reference>
<dbReference type="eggNOG" id="arCOG05314">
    <property type="taxonomic scope" value="Archaea"/>
</dbReference>
<proteinExistence type="predicted"/>
<dbReference type="InParanoid" id="L0HBJ6"/>
<dbReference type="RefSeq" id="WP_015285086.1">
    <property type="nucleotide sequence ID" value="NC_019943.1"/>
</dbReference>
<name>L0HBJ6_METFS</name>
<accession>L0HBJ6</accession>
<protein>
    <submittedName>
        <fullName evidence="1">Uncharacterized protein</fullName>
    </submittedName>
</protein>
<keyword evidence="2" id="KW-1185">Reference proteome</keyword>
<dbReference type="HOGENOM" id="CLU_2490467_0_0_2"/>
<dbReference type="Proteomes" id="UP000010824">
    <property type="component" value="Chromosome"/>
</dbReference>
<dbReference type="EMBL" id="CP003167">
    <property type="protein sequence ID" value="AGB02122.1"/>
    <property type="molecule type" value="Genomic_DNA"/>
</dbReference>
<dbReference type="OrthoDB" id="113807at2157"/>
<gene>
    <name evidence="1" type="ordered locus">Metfor_1074</name>
</gene>
<organism evidence="1 2">
    <name type="scientific">Methanoregula formicica (strain DSM 22288 / NBRC 105244 / SMSP)</name>
    <dbReference type="NCBI Taxonomy" id="593750"/>
    <lineage>
        <taxon>Archaea</taxon>
        <taxon>Methanobacteriati</taxon>
        <taxon>Methanobacteriota</taxon>
        <taxon>Stenosarchaea group</taxon>
        <taxon>Methanomicrobia</taxon>
        <taxon>Methanomicrobiales</taxon>
        <taxon>Methanoregulaceae</taxon>
        <taxon>Methanoregula</taxon>
    </lineage>
</organism>
<dbReference type="KEGG" id="mfo:Metfor_1074"/>
<evidence type="ECO:0000313" key="1">
    <source>
        <dbReference type="EMBL" id="AGB02122.1"/>
    </source>
</evidence>
<sequence length="88" mass="10004">MADEEYRLLPATKGRVQCLPEKKQPLENCGFCIHCREFRVGNTFVKSPSLAYCMKCRVTEQVDYTKADAVRCADRKGEGFHSITNIIS</sequence>
<dbReference type="GeneID" id="14310387"/>
<reference evidence="2" key="1">
    <citation type="submission" date="2011-12" db="EMBL/GenBank/DDBJ databases">
        <title>Complete sequence of Methanoregula formicicum SMSP.</title>
        <authorList>
            <person name="Lucas S."/>
            <person name="Han J."/>
            <person name="Lapidus A."/>
            <person name="Cheng J.-F."/>
            <person name="Goodwin L."/>
            <person name="Pitluck S."/>
            <person name="Peters L."/>
            <person name="Ovchinnikova G."/>
            <person name="Teshima H."/>
            <person name="Detter J.C."/>
            <person name="Han C."/>
            <person name="Tapia R."/>
            <person name="Land M."/>
            <person name="Hauser L."/>
            <person name="Kyrpides N."/>
            <person name="Ivanova N."/>
            <person name="Pagani I."/>
            <person name="Imachi H."/>
            <person name="Tamaki H."/>
            <person name="Sekiguchi Y."/>
            <person name="Kamagata Y."/>
            <person name="Cadillo-Quiroz H."/>
            <person name="Zinder S."/>
            <person name="Liu W.-T."/>
            <person name="Woyke T."/>
        </authorList>
    </citation>
    <scope>NUCLEOTIDE SEQUENCE [LARGE SCALE GENOMIC DNA]</scope>
    <source>
        <strain evidence="2">DSM 22288 / NBRC 105244 / SMSP</strain>
    </source>
</reference>